<reference evidence="1" key="1">
    <citation type="submission" date="2018-11" db="EMBL/GenBank/DDBJ databases">
        <authorList>
            <consortium name="Pathogen Informatics"/>
        </authorList>
    </citation>
    <scope>NUCLEOTIDE SEQUENCE</scope>
</reference>
<name>A0A3S5BUK1_9PLAT</name>
<accession>A0A3S5BUK1</accession>
<evidence type="ECO:0000313" key="1">
    <source>
        <dbReference type="EMBL" id="VEL19075.1"/>
    </source>
</evidence>
<protein>
    <submittedName>
        <fullName evidence="1">Uncharacterized protein</fullName>
    </submittedName>
</protein>
<evidence type="ECO:0000313" key="2">
    <source>
        <dbReference type="Proteomes" id="UP000784294"/>
    </source>
</evidence>
<proteinExistence type="predicted"/>
<keyword evidence="2" id="KW-1185">Reference proteome</keyword>
<comment type="caution">
    <text evidence="1">The sequence shown here is derived from an EMBL/GenBank/DDBJ whole genome shotgun (WGS) entry which is preliminary data.</text>
</comment>
<dbReference type="AlphaFoldDB" id="A0A3S5BUK1"/>
<dbReference type="EMBL" id="CAAALY010039958">
    <property type="protein sequence ID" value="VEL19075.1"/>
    <property type="molecule type" value="Genomic_DNA"/>
</dbReference>
<sequence>MGPTFESLPIASSNEVKSIVTWLSISKAMLAGRRWQCKQWSIGWGGMELWGNDASLGYRRLDSGQVVKAQIAQTIIWSRSPRAVNQKTIRPLARPAV</sequence>
<gene>
    <name evidence="1" type="ORF">PXEA_LOCUS12515</name>
</gene>
<dbReference type="Proteomes" id="UP000784294">
    <property type="component" value="Unassembled WGS sequence"/>
</dbReference>
<organism evidence="1 2">
    <name type="scientific">Protopolystoma xenopodis</name>
    <dbReference type="NCBI Taxonomy" id="117903"/>
    <lineage>
        <taxon>Eukaryota</taxon>
        <taxon>Metazoa</taxon>
        <taxon>Spiralia</taxon>
        <taxon>Lophotrochozoa</taxon>
        <taxon>Platyhelminthes</taxon>
        <taxon>Monogenea</taxon>
        <taxon>Polyopisthocotylea</taxon>
        <taxon>Polystomatidea</taxon>
        <taxon>Polystomatidae</taxon>
        <taxon>Protopolystoma</taxon>
    </lineage>
</organism>